<accession>A0AAV4ULE0</accession>
<protein>
    <submittedName>
        <fullName evidence="1">Uncharacterized protein</fullName>
    </submittedName>
</protein>
<organism evidence="1 2">
    <name type="scientific">Caerostris extrusa</name>
    <name type="common">Bark spider</name>
    <name type="synonym">Caerostris bankana</name>
    <dbReference type="NCBI Taxonomy" id="172846"/>
    <lineage>
        <taxon>Eukaryota</taxon>
        <taxon>Metazoa</taxon>
        <taxon>Ecdysozoa</taxon>
        <taxon>Arthropoda</taxon>
        <taxon>Chelicerata</taxon>
        <taxon>Arachnida</taxon>
        <taxon>Araneae</taxon>
        <taxon>Araneomorphae</taxon>
        <taxon>Entelegynae</taxon>
        <taxon>Araneoidea</taxon>
        <taxon>Araneidae</taxon>
        <taxon>Caerostris</taxon>
    </lineage>
</organism>
<sequence>MEKKYRTITAISVMQRKENRNRKQRAYLQIGQQQRQCAVRRERTDGRYGRPALPVSAARLANFFISVTFHGRDTRLVWHS</sequence>
<name>A0AAV4ULE0_CAEEX</name>
<gene>
    <name evidence="1" type="ORF">CEXT_158811</name>
</gene>
<reference evidence="1 2" key="1">
    <citation type="submission" date="2021-06" db="EMBL/GenBank/DDBJ databases">
        <title>Caerostris extrusa draft genome.</title>
        <authorList>
            <person name="Kono N."/>
            <person name="Arakawa K."/>
        </authorList>
    </citation>
    <scope>NUCLEOTIDE SEQUENCE [LARGE SCALE GENOMIC DNA]</scope>
</reference>
<dbReference type="AlphaFoldDB" id="A0AAV4ULE0"/>
<keyword evidence="2" id="KW-1185">Reference proteome</keyword>
<proteinExistence type="predicted"/>
<dbReference type="Proteomes" id="UP001054945">
    <property type="component" value="Unassembled WGS sequence"/>
</dbReference>
<comment type="caution">
    <text evidence="1">The sequence shown here is derived from an EMBL/GenBank/DDBJ whole genome shotgun (WGS) entry which is preliminary data.</text>
</comment>
<dbReference type="EMBL" id="BPLR01013045">
    <property type="protein sequence ID" value="GIY58320.1"/>
    <property type="molecule type" value="Genomic_DNA"/>
</dbReference>
<evidence type="ECO:0000313" key="2">
    <source>
        <dbReference type="Proteomes" id="UP001054945"/>
    </source>
</evidence>
<evidence type="ECO:0000313" key="1">
    <source>
        <dbReference type="EMBL" id="GIY58320.1"/>
    </source>
</evidence>